<feature type="compositionally biased region" description="Basic and acidic residues" evidence="2">
    <location>
        <begin position="1"/>
        <end position="12"/>
    </location>
</feature>
<evidence type="ECO:0000313" key="4">
    <source>
        <dbReference type="EMBL" id="MDT8898096.1"/>
    </source>
</evidence>
<keyword evidence="1" id="KW-0863">Zinc-finger</keyword>
<keyword evidence="1" id="KW-0479">Metal-binding</keyword>
<sequence>MSQYHDAKDREFTAWGPRQPRKARGGIKAISARGEFGKNWWSRRWIQALEQITDLRRLQRGRIYARAGQVLKIEEREGGIEALVQGSRPRPYKVTIRLTPLTPRQWEKVLDVLADQAVFAAQLLAGEMPPNIEEAFAAAGVNLFPIARGDLFTSCSCPDSANPCKHIAATHYILGERFDEDPFLLFRMRGRSQDQILEELRQRRGVTLAKTVRRATQPTPLKREHPQPLDADWETFWNLRDDLDHLPFQMQAPTIPQPLLKRLGDPEIAAGLSLSAQLEATYAAVTQMALFLAYGDLNSNGGGETPSPAENGRR</sequence>
<evidence type="ECO:0000313" key="5">
    <source>
        <dbReference type="Proteomes" id="UP001254165"/>
    </source>
</evidence>
<feature type="domain" description="SWIM-type" evidence="3">
    <location>
        <begin position="144"/>
        <end position="175"/>
    </location>
</feature>
<evidence type="ECO:0000256" key="2">
    <source>
        <dbReference type="SAM" id="MobiDB-lite"/>
    </source>
</evidence>
<dbReference type="EMBL" id="JAUHMF010000001">
    <property type="protein sequence ID" value="MDT8898096.1"/>
    <property type="molecule type" value="Genomic_DNA"/>
</dbReference>
<protein>
    <submittedName>
        <fullName evidence="4">SWIM zinc finger family protein</fullName>
    </submittedName>
</protein>
<dbReference type="InterPro" id="IPR007527">
    <property type="entry name" value="Znf_SWIM"/>
</dbReference>
<dbReference type="PANTHER" id="PTHR38133">
    <property type="entry name" value="SLR1429 PROTEIN"/>
    <property type="match status" value="1"/>
</dbReference>
<evidence type="ECO:0000256" key="1">
    <source>
        <dbReference type="PROSITE-ProRule" id="PRU00325"/>
    </source>
</evidence>
<dbReference type="PROSITE" id="PS50966">
    <property type="entry name" value="ZF_SWIM"/>
    <property type="match status" value="1"/>
</dbReference>
<evidence type="ECO:0000259" key="3">
    <source>
        <dbReference type="PROSITE" id="PS50966"/>
    </source>
</evidence>
<proteinExistence type="predicted"/>
<keyword evidence="1" id="KW-0862">Zinc</keyword>
<reference evidence="4 5" key="1">
    <citation type="submission" date="2023-07" db="EMBL/GenBank/DDBJ databases">
        <title>Novel species of Thermanaerothrix with wide hydrolytic capabilities.</title>
        <authorList>
            <person name="Zayulina K.S."/>
            <person name="Podosokorskaya O.A."/>
            <person name="Elcheninov A.G."/>
        </authorList>
    </citation>
    <scope>NUCLEOTIDE SEQUENCE [LARGE SCALE GENOMIC DNA]</scope>
    <source>
        <strain evidence="4 5">4228-RoL</strain>
    </source>
</reference>
<dbReference type="Pfam" id="PF04434">
    <property type="entry name" value="SWIM"/>
    <property type="match status" value="1"/>
</dbReference>
<name>A0ABU3NML7_9CHLR</name>
<dbReference type="Proteomes" id="UP001254165">
    <property type="component" value="Unassembled WGS sequence"/>
</dbReference>
<comment type="caution">
    <text evidence="4">The sequence shown here is derived from an EMBL/GenBank/DDBJ whole genome shotgun (WGS) entry which is preliminary data.</text>
</comment>
<keyword evidence="5" id="KW-1185">Reference proteome</keyword>
<gene>
    <name evidence="4" type="ORF">QYE77_07420</name>
</gene>
<dbReference type="RefSeq" id="WP_315624742.1">
    <property type="nucleotide sequence ID" value="NZ_JAUHMF010000001.1"/>
</dbReference>
<organism evidence="4 5">
    <name type="scientific">Thermanaerothrix solaris</name>
    <dbReference type="NCBI Taxonomy" id="3058434"/>
    <lineage>
        <taxon>Bacteria</taxon>
        <taxon>Bacillati</taxon>
        <taxon>Chloroflexota</taxon>
        <taxon>Anaerolineae</taxon>
        <taxon>Anaerolineales</taxon>
        <taxon>Anaerolineaceae</taxon>
        <taxon>Thermanaerothrix</taxon>
    </lineage>
</organism>
<feature type="region of interest" description="Disordered" evidence="2">
    <location>
        <begin position="1"/>
        <end position="24"/>
    </location>
</feature>
<accession>A0ABU3NML7</accession>
<dbReference type="PANTHER" id="PTHR38133:SF1">
    <property type="entry name" value="SLR1429 PROTEIN"/>
    <property type="match status" value="1"/>
</dbReference>